<dbReference type="EMBL" id="AGRW01000048">
    <property type="protein sequence ID" value="EIC01611.1"/>
    <property type="molecule type" value="Genomic_DNA"/>
</dbReference>
<sequence>MILLKLTFLVTALIICTTLIVLMMKMRSAQTPLKKHITPMFALGLCSVIFYSIFLFCDSYWYAMIFDTLFFCSLDWLVYSVLTFSFAYTNRNPQHPYRFVLLVMSAVDSLFLLLNLKTLHSFDLDLLYFSKNLIPYWGAVFTPVHYLHLGFCYIMVFSSFALIAMAMIKAPLFYKKKYISVLVAYIIIIVINVFCYSLNTPVDFSVFMYTFLAIFIYYYSTYRFPHQLVNCLLANVNERISEGIVFFDADGKFAYANASGRFLMGDTAKRATFSAATAERYARTWQKFHPEPSSKGEDSFTINGTNLHFQVEFQKVFSDGEEIGSFFKFVNKTDEIKQLKRQRYISTHDEMTGLLNRTGFFEAVSERQQSDLSEYLMLVSNIRDFKIINEIFGEETGDKILMMEADFLRQAEGIDALCGRIDDDKFAMFLKKEYFSMKKTIDEFQKIQQITENSAFKIHFTLGIYESRFAFESPRLMCDKALLATEKNSDDYQHIFAEYDSEMLEQLLVEKDIVSDFETALSKGQFCIFLQPQISIDDMNFSCEALARWRHPERGILQPKEFIEILEKTGLIHKLDAYIWEEAAKKIREWNDKGIRNWSISVNVSPKDFYYIDIFKTLVEIVQKYNISPSLLNIEFTETAFVENFEKSRKLTKNLQQFGFKVEIDDFGSGYSSLNMLKDIDADVLKIDRVFLKETEHHDRGMTILSSIVSMAKSLNMEVLAEGVETDSQILMLKELGCEAFQGFLFAEPMEVSEFERAFVFRKPKNLFL</sequence>
<keyword evidence="5" id="KW-1185">Reference proteome</keyword>
<reference evidence="4 5" key="1">
    <citation type="submission" date="2011-09" db="EMBL/GenBank/DDBJ databases">
        <title>The draft genome of Treponema saccharophilum DSM 2985.</title>
        <authorList>
            <consortium name="US DOE Joint Genome Institute (JGI-PGF)"/>
            <person name="Lucas S."/>
            <person name="Copeland A."/>
            <person name="Lapidus A."/>
            <person name="Glavina del Rio T."/>
            <person name="Dalin E."/>
            <person name="Tice H."/>
            <person name="Bruce D."/>
            <person name="Goodwin L."/>
            <person name="Pitluck S."/>
            <person name="Peters L."/>
            <person name="Kyrpides N."/>
            <person name="Mavromatis K."/>
            <person name="Ivanova N."/>
            <person name="Markowitz V."/>
            <person name="Cheng J.-F."/>
            <person name="Hugenholtz P."/>
            <person name="Woyke T."/>
            <person name="Wu D."/>
            <person name="Gronow S."/>
            <person name="Wellnitz S."/>
            <person name="Brambilla E."/>
            <person name="Klenk H.-P."/>
            <person name="Eisen J.A."/>
        </authorList>
    </citation>
    <scope>NUCLEOTIDE SEQUENCE [LARGE SCALE GENOMIC DNA]</scope>
    <source>
        <strain evidence="4 5">DSM 2985</strain>
    </source>
</reference>
<dbReference type="PANTHER" id="PTHR33121:SF70">
    <property type="entry name" value="SIGNALING PROTEIN YKOW"/>
    <property type="match status" value="1"/>
</dbReference>
<dbReference type="STRING" id="907348.TresaDRAFT_2000"/>
<dbReference type="InterPro" id="IPR001633">
    <property type="entry name" value="EAL_dom"/>
</dbReference>
<feature type="domain" description="GGDEF" evidence="3">
    <location>
        <begin position="373"/>
        <end position="498"/>
    </location>
</feature>
<evidence type="ECO:0000256" key="1">
    <source>
        <dbReference type="SAM" id="Phobius"/>
    </source>
</evidence>
<dbReference type="InterPro" id="IPR035919">
    <property type="entry name" value="EAL_sf"/>
</dbReference>
<dbReference type="SUPFAM" id="SSF55073">
    <property type="entry name" value="Nucleotide cyclase"/>
    <property type="match status" value="1"/>
</dbReference>
<evidence type="ECO:0000313" key="4">
    <source>
        <dbReference type="EMBL" id="EIC01611.1"/>
    </source>
</evidence>
<feature type="transmembrane region" description="Helical" evidence="1">
    <location>
        <begin position="36"/>
        <end position="54"/>
    </location>
</feature>
<keyword evidence="1" id="KW-0812">Transmembrane</keyword>
<dbReference type="Pfam" id="PF00563">
    <property type="entry name" value="EAL"/>
    <property type="match status" value="1"/>
</dbReference>
<evidence type="ECO:0000259" key="3">
    <source>
        <dbReference type="PROSITE" id="PS50887"/>
    </source>
</evidence>
<evidence type="ECO:0000313" key="5">
    <source>
        <dbReference type="Proteomes" id="UP000003571"/>
    </source>
</evidence>
<feature type="transmembrane region" description="Helical" evidence="1">
    <location>
        <begin position="6"/>
        <end position="24"/>
    </location>
</feature>
<dbReference type="Pfam" id="PF16927">
    <property type="entry name" value="HisKA_7TM"/>
    <property type="match status" value="1"/>
</dbReference>
<dbReference type="PROSITE" id="PS50883">
    <property type="entry name" value="EAL"/>
    <property type="match status" value="1"/>
</dbReference>
<name>H7EL79_9SPIR</name>
<feature type="transmembrane region" description="Helical" evidence="1">
    <location>
        <begin position="204"/>
        <end position="220"/>
    </location>
</feature>
<proteinExistence type="predicted"/>
<dbReference type="SMART" id="SM00267">
    <property type="entry name" value="GGDEF"/>
    <property type="match status" value="1"/>
</dbReference>
<dbReference type="InterPro" id="IPR029787">
    <property type="entry name" value="Nucleotide_cyclase"/>
</dbReference>
<comment type="caution">
    <text evidence="4">The sequence shown here is derived from an EMBL/GenBank/DDBJ whole genome shotgun (WGS) entry which is preliminary data.</text>
</comment>
<dbReference type="Gene3D" id="3.30.70.270">
    <property type="match status" value="1"/>
</dbReference>
<keyword evidence="1" id="KW-1133">Transmembrane helix</keyword>
<feature type="transmembrane region" description="Helical" evidence="1">
    <location>
        <begin position="178"/>
        <end position="198"/>
    </location>
</feature>
<dbReference type="eggNOG" id="COG5001">
    <property type="taxonomic scope" value="Bacteria"/>
</dbReference>
<dbReference type="SMART" id="SM00052">
    <property type="entry name" value="EAL"/>
    <property type="match status" value="1"/>
</dbReference>
<protein>
    <submittedName>
        <fullName evidence="4">Diguanylate cyclase/phosphodiesterase</fullName>
    </submittedName>
</protein>
<dbReference type="PANTHER" id="PTHR33121">
    <property type="entry name" value="CYCLIC DI-GMP PHOSPHODIESTERASE PDEF"/>
    <property type="match status" value="1"/>
</dbReference>
<dbReference type="Pfam" id="PF00990">
    <property type="entry name" value="GGDEF"/>
    <property type="match status" value="1"/>
</dbReference>
<dbReference type="InterPro" id="IPR043128">
    <property type="entry name" value="Rev_trsase/Diguanyl_cyclase"/>
</dbReference>
<dbReference type="InterPro" id="IPR000160">
    <property type="entry name" value="GGDEF_dom"/>
</dbReference>
<dbReference type="AlphaFoldDB" id="H7EL79"/>
<feature type="domain" description="EAL" evidence="2">
    <location>
        <begin position="510"/>
        <end position="763"/>
    </location>
</feature>
<accession>H7EL79</accession>
<dbReference type="CDD" id="cd01948">
    <property type="entry name" value="EAL"/>
    <property type="match status" value="1"/>
</dbReference>
<dbReference type="RefSeq" id="WP_002704610.1">
    <property type="nucleotide sequence ID" value="NZ_AGRW01000048.1"/>
</dbReference>
<dbReference type="InterPro" id="IPR031621">
    <property type="entry name" value="HisKA_7TM"/>
</dbReference>
<dbReference type="Proteomes" id="UP000003571">
    <property type="component" value="Unassembled WGS sequence"/>
</dbReference>
<dbReference type="Gene3D" id="3.20.20.450">
    <property type="entry name" value="EAL domain"/>
    <property type="match status" value="1"/>
</dbReference>
<evidence type="ECO:0000259" key="2">
    <source>
        <dbReference type="PROSITE" id="PS50883"/>
    </source>
</evidence>
<feature type="transmembrane region" description="Helical" evidence="1">
    <location>
        <begin position="60"/>
        <end position="87"/>
    </location>
</feature>
<dbReference type="SUPFAM" id="SSF141868">
    <property type="entry name" value="EAL domain-like"/>
    <property type="match status" value="1"/>
</dbReference>
<dbReference type="PATRIC" id="fig|907348.3.peg.1663"/>
<dbReference type="GO" id="GO:0071111">
    <property type="term" value="F:cyclic-guanylate-specific phosphodiesterase activity"/>
    <property type="evidence" value="ECO:0007669"/>
    <property type="project" value="InterPro"/>
</dbReference>
<dbReference type="OrthoDB" id="366324at2"/>
<feature type="transmembrane region" description="Helical" evidence="1">
    <location>
        <begin position="136"/>
        <end position="166"/>
    </location>
</feature>
<gene>
    <name evidence="4" type="ORF">TresaDRAFT_2000</name>
</gene>
<dbReference type="PROSITE" id="PS50887">
    <property type="entry name" value="GGDEF"/>
    <property type="match status" value="1"/>
</dbReference>
<feature type="transmembrane region" description="Helical" evidence="1">
    <location>
        <begin position="99"/>
        <end position="116"/>
    </location>
</feature>
<dbReference type="InterPro" id="IPR050706">
    <property type="entry name" value="Cyclic-di-GMP_PDE-like"/>
</dbReference>
<keyword evidence="1" id="KW-0472">Membrane</keyword>
<organism evidence="4 5">
    <name type="scientific">Treponema saccharophilum DSM 2985</name>
    <dbReference type="NCBI Taxonomy" id="907348"/>
    <lineage>
        <taxon>Bacteria</taxon>
        <taxon>Pseudomonadati</taxon>
        <taxon>Spirochaetota</taxon>
        <taxon>Spirochaetia</taxon>
        <taxon>Spirochaetales</taxon>
        <taxon>Treponemataceae</taxon>
        <taxon>Treponema</taxon>
    </lineage>
</organism>